<evidence type="ECO:0000259" key="4">
    <source>
        <dbReference type="PROSITE" id="PS51635"/>
    </source>
</evidence>
<dbReference type="Proteomes" id="UP000307507">
    <property type="component" value="Unassembled WGS sequence"/>
</dbReference>
<keyword evidence="2 3" id="KW-0443">Lipid metabolism</keyword>
<dbReference type="RefSeq" id="WP_136401845.1">
    <property type="nucleotide sequence ID" value="NZ_SSNZ01000001.1"/>
</dbReference>
<evidence type="ECO:0000313" key="5">
    <source>
        <dbReference type="EMBL" id="THF53322.1"/>
    </source>
</evidence>
<comment type="similarity">
    <text evidence="1">Belongs to the patatin family.</text>
</comment>
<dbReference type="InterPro" id="IPR016035">
    <property type="entry name" value="Acyl_Trfase/lysoPLipase"/>
</dbReference>
<dbReference type="PANTHER" id="PTHR32176:SF92">
    <property type="entry name" value="XYLOSE ISOMERASE"/>
    <property type="match status" value="1"/>
</dbReference>
<dbReference type="CDD" id="cd07199">
    <property type="entry name" value="Pat17_PNPLA8_PNPLA9_like"/>
    <property type="match status" value="1"/>
</dbReference>
<dbReference type="GO" id="GO:0016042">
    <property type="term" value="P:lipid catabolic process"/>
    <property type="evidence" value="ECO:0007669"/>
    <property type="project" value="UniProtKB-UniRule"/>
</dbReference>
<dbReference type="PANTHER" id="PTHR32176">
    <property type="entry name" value="XYLOSE ISOMERASE"/>
    <property type="match status" value="1"/>
</dbReference>
<dbReference type="AlphaFoldDB" id="A0A4S4A4D6"/>
<dbReference type="Pfam" id="PF01734">
    <property type="entry name" value="Patatin"/>
    <property type="match status" value="1"/>
</dbReference>
<evidence type="ECO:0000256" key="1">
    <source>
        <dbReference type="ARBA" id="ARBA00010240"/>
    </source>
</evidence>
<proteinExistence type="inferred from homology"/>
<sequence length="382" mass="40682">MGKVVILTVDGGGIKGIIPAYFLNELESRLNKSCYELFDMIGGTSTGGIIATGLTSPINGNKPFTAQEVLNIYQNDGTKIFVPQESLIPDNCAQYYGDDGNGNGIEPYLQQQFGQPTLSEAQANMKTLNGRTKHVFTTSYTINSSGNTVPNPVLGQDYGPYLFNWMDASKSSADDYKVWEAARATSAAPTYFPVGDVGGGQNSNSDAQERWVLDGGVMSNNPAIWAVTEAFRTGLATSLSDIVLISLGTGVYTSGAGLVTVDQGDPDPDNGNWGYIPWVASDLDDLSGNENGRGAVVNIITESVQLVSNQQLLALANSGLTYFRLEPNITQAQAQMDNIDPTNIDSLITTASEYLIDNGIGQKTFNAIVAELTALQPTSVSV</sequence>
<dbReference type="SUPFAM" id="SSF52151">
    <property type="entry name" value="FabD/lysophospholipase-like"/>
    <property type="match status" value="1"/>
</dbReference>
<protein>
    <recommendedName>
        <fullName evidence="4">PNPLA domain-containing protein</fullName>
    </recommendedName>
</protein>
<feature type="active site" description="Nucleophile" evidence="3">
    <location>
        <position position="45"/>
    </location>
</feature>
<gene>
    <name evidence="5" type="ORF">E6C50_03725</name>
</gene>
<dbReference type="InterPro" id="IPR002641">
    <property type="entry name" value="PNPLA_dom"/>
</dbReference>
<evidence type="ECO:0000256" key="2">
    <source>
        <dbReference type="ARBA" id="ARBA00023098"/>
    </source>
</evidence>
<evidence type="ECO:0000313" key="6">
    <source>
        <dbReference type="Proteomes" id="UP000307507"/>
    </source>
</evidence>
<keyword evidence="6" id="KW-1185">Reference proteome</keyword>
<comment type="caution">
    <text evidence="5">The sequence shown here is derived from an EMBL/GenBank/DDBJ whole genome shotgun (WGS) entry which is preliminary data.</text>
</comment>
<dbReference type="EMBL" id="SSNZ01000001">
    <property type="protein sequence ID" value="THF53322.1"/>
    <property type="molecule type" value="Genomic_DNA"/>
</dbReference>
<accession>A0A4S4A4D6</accession>
<dbReference type="GO" id="GO:0004620">
    <property type="term" value="F:phospholipase activity"/>
    <property type="evidence" value="ECO:0007669"/>
    <property type="project" value="TreeGrafter"/>
</dbReference>
<dbReference type="Gene3D" id="3.40.1090.10">
    <property type="entry name" value="Cytosolic phospholipase A2 catalytic domain"/>
    <property type="match status" value="1"/>
</dbReference>
<organism evidence="5 6">
    <name type="scientific">Flavobacterium supellecticarium</name>
    <dbReference type="NCBI Taxonomy" id="2565924"/>
    <lineage>
        <taxon>Bacteria</taxon>
        <taxon>Pseudomonadati</taxon>
        <taxon>Bacteroidota</taxon>
        <taxon>Flavobacteriia</taxon>
        <taxon>Flavobacteriales</taxon>
        <taxon>Flavobacteriaceae</taxon>
        <taxon>Flavobacterium</taxon>
    </lineage>
</organism>
<feature type="short sequence motif" description="GXSXG" evidence="3">
    <location>
        <begin position="43"/>
        <end position="47"/>
    </location>
</feature>
<dbReference type="OrthoDB" id="9807112at2"/>
<feature type="domain" description="PNPLA" evidence="4">
    <location>
        <begin position="7"/>
        <end position="227"/>
    </location>
</feature>
<feature type="active site" description="Proton acceptor" evidence="3">
    <location>
        <position position="214"/>
    </location>
</feature>
<dbReference type="GO" id="GO:0047372">
    <property type="term" value="F:monoacylglycerol lipase activity"/>
    <property type="evidence" value="ECO:0007669"/>
    <property type="project" value="TreeGrafter"/>
</dbReference>
<evidence type="ECO:0000256" key="3">
    <source>
        <dbReference type="PROSITE-ProRule" id="PRU01161"/>
    </source>
</evidence>
<name>A0A4S4A4D6_9FLAO</name>
<reference evidence="5 6" key="1">
    <citation type="submission" date="2019-04" db="EMBL/GenBank/DDBJ databases">
        <title>Flavobacterium sp. nov. isolated from construction timber.</title>
        <authorList>
            <person name="Lin S.-Y."/>
            <person name="Chang C.-T."/>
            <person name="Young C.-C."/>
        </authorList>
    </citation>
    <scope>NUCLEOTIDE SEQUENCE [LARGE SCALE GENOMIC DNA]</scope>
    <source>
        <strain evidence="5 6">CC-CTC003</strain>
    </source>
</reference>
<keyword evidence="3" id="KW-0442">Lipid degradation</keyword>
<feature type="short sequence motif" description="GXGXXG" evidence="3">
    <location>
        <begin position="11"/>
        <end position="16"/>
    </location>
</feature>
<dbReference type="PROSITE" id="PS51635">
    <property type="entry name" value="PNPLA"/>
    <property type="match status" value="1"/>
</dbReference>
<feature type="short sequence motif" description="DGA/G" evidence="3">
    <location>
        <begin position="214"/>
        <end position="216"/>
    </location>
</feature>
<keyword evidence="3" id="KW-0378">Hydrolase</keyword>